<dbReference type="Proteomes" id="UP001255416">
    <property type="component" value="Unassembled WGS sequence"/>
</dbReference>
<dbReference type="PANTHER" id="PTHR32385:SF15">
    <property type="entry name" value="INOSITOL PHOSPHOCERAMIDE MANNOSYLTRANSFERASE 1"/>
    <property type="match status" value="1"/>
</dbReference>
<evidence type="ECO:0000313" key="2">
    <source>
        <dbReference type="EMBL" id="MDU9004313.1"/>
    </source>
</evidence>
<name>A0ABU3VDR5_9RHOB</name>
<dbReference type="InterPro" id="IPR029044">
    <property type="entry name" value="Nucleotide-diphossugar_trans"/>
</dbReference>
<reference evidence="3" key="1">
    <citation type="submission" date="2023-05" db="EMBL/GenBank/DDBJ databases">
        <title>Sedimentitalea sp. nov. JM2-8.</title>
        <authorList>
            <person name="Huang J."/>
        </authorList>
    </citation>
    <scope>NUCLEOTIDE SEQUENCE [LARGE SCALE GENOMIC DNA]</scope>
    <source>
        <strain evidence="3">KHS03</strain>
    </source>
</reference>
<dbReference type="RefSeq" id="WP_316775929.1">
    <property type="nucleotide sequence ID" value="NZ_JASMWN010000007.1"/>
</dbReference>
<organism evidence="2 3">
    <name type="scientific">Sedimentitalea todarodis</name>
    <dbReference type="NCBI Taxonomy" id="1631240"/>
    <lineage>
        <taxon>Bacteria</taxon>
        <taxon>Pseudomonadati</taxon>
        <taxon>Pseudomonadota</taxon>
        <taxon>Alphaproteobacteria</taxon>
        <taxon>Rhodobacterales</taxon>
        <taxon>Paracoccaceae</taxon>
        <taxon>Sedimentitalea</taxon>
    </lineage>
</organism>
<dbReference type="Pfam" id="PF04488">
    <property type="entry name" value="Gly_transf_sug"/>
    <property type="match status" value="1"/>
</dbReference>
<proteinExistence type="predicted"/>
<comment type="caution">
    <text evidence="2">The sequence shown here is derived from an EMBL/GenBank/DDBJ whole genome shotgun (WGS) entry which is preliminary data.</text>
</comment>
<keyword evidence="1" id="KW-0808">Transferase</keyword>
<dbReference type="EMBL" id="JASMWN010000007">
    <property type="protein sequence ID" value="MDU9004313.1"/>
    <property type="molecule type" value="Genomic_DNA"/>
</dbReference>
<dbReference type="Gene3D" id="3.90.550.20">
    <property type="match status" value="1"/>
</dbReference>
<dbReference type="SUPFAM" id="SSF53448">
    <property type="entry name" value="Nucleotide-diphospho-sugar transferases"/>
    <property type="match status" value="1"/>
</dbReference>
<evidence type="ECO:0000313" key="3">
    <source>
        <dbReference type="Proteomes" id="UP001255416"/>
    </source>
</evidence>
<gene>
    <name evidence="2" type="ORF">QO231_10660</name>
</gene>
<keyword evidence="3" id="KW-1185">Reference proteome</keyword>
<accession>A0ABU3VDR5</accession>
<evidence type="ECO:0000256" key="1">
    <source>
        <dbReference type="ARBA" id="ARBA00022679"/>
    </source>
</evidence>
<dbReference type="InterPro" id="IPR007577">
    <property type="entry name" value="GlycoTrfase_DXD_sugar-bd_CS"/>
</dbReference>
<dbReference type="InterPro" id="IPR051706">
    <property type="entry name" value="Glycosyltransferase_domain"/>
</dbReference>
<protein>
    <submittedName>
        <fullName evidence="2">Glycosyltransferase</fullName>
    </submittedName>
</protein>
<dbReference type="PANTHER" id="PTHR32385">
    <property type="entry name" value="MANNOSYL PHOSPHORYLINOSITOL CERAMIDE SYNTHASE"/>
    <property type="match status" value="1"/>
</dbReference>
<sequence length="567" mass="64259">MLLKYCEVCLRAGIPDRARPFLRKITWIPTDWKAQQLTRLLGVAERMGEHGLAALVLRAALARKSIPLKLARHLLRLAKFNGDMDFAVNMSDVIARKVPRSARWEFEVLANSLLFGPETALDKVKEQPKARRTPKQALALAQLLLFAGERRTLLRYLRFCRIKWPHSLAFARLLVQAYGRFGEPQKALDLQDEIECTWPNADLRRQRIELLIENEDIKAALTLVENSDNSAIGSRDAKQLLRLYISTGRFEDAMALVPNVAAATGRGEKSVSQFRATHVGSMLNEALLFQSAGGDVQGKDPTADPRVLTDLARQYYFPAARMLDEWQSRQPAPVAPPSLEQDIPQRIFQYWDSNIVPRDVSKLMLSWQNHDRYEYNLLHRNDAISFLNTHFGADHVRAFKMANHVAEECDFLRLCLLYAKGGMYADADDKLIDSPDRLNSLGRGIVLFREPFGAISNNVMLARPRHRLVEIAIDMARDSLLSRENDTTWAKTGPGLMTRAAALYIRETPSEVVARDFSLLPRHVCRRRVQIHVPLPYKATKAYWNDHDGQAPEQLVKILGDALNAGT</sequence>